<dbReference type="Gene3D" id="3.40.50.410">
    <property type="entry name" value="von Willebrand factor, type A domain"/>
    <property type="match status" value="1"/>
</dbReference>
<evidence type="ECO:0000256" key="1">
    <source>
        <dbReference type="SAM" id="MobiDB-lite"/>
    </source>
</evidence>
<dbReference type="PANTHER" id="PTHR34706:SF1">
    <property type="entry name" value="VWFA DOMAIN-CONTAINING PROTEIN"/>
    <property type="match status" value="1"/>
</dbReference>
<evidence type="ECO:0000313" key="3">
    <source>
        <dbReference type="EMBL" id="KAH8096698.1"/>
    </source>
</evidence>
<evidence type="ECO:0000259" key="2">
    <source>
        <dbReference type="PROSITE" id="PS50234"/>
    </source>
</evidence>
<protein>
    <recommendedName>
        <fullName evidence="2">VWFA domain-containing protein</fullName>
    </recommendedName>
</protein>
<dbReference type="Pfam" id="PF00092">
    <property type="entry name" value="VWA"/>
    <property type="match status" value="1"/>
</dbReference>
<proteinExistence type="predicted"/>
<name>A0A8K0XNE6_9AGAR</name>
<dbReference type="SUPFAM" id="SSF53300">
    <property type="entry name" value="vWA-like"/>
    <property type="match status" value="1"/>
</dbReference>
<gene>
    <name evidence="3" type="ORF">BXZ70DRAFT_330620</name>
</gene>
<keyword evidence="4" id="KW-1185">Reference proteome</keyword>
<organism evidence="3 4">
    <name type="scientific">Cristinia sonorae</name>
    <dbReference type="NCBI Taxonomy" id="1940300"/>
    <lineage>
        <taxon>Eukaryota</taxon>
        <taxon>Fungi</taxon>
        <taxon>Dikarya</taxon>
        <taxon>Basidiomycota</taxon>
        <taxon>Agaricomycotina</taxon>
        <taxon>Agaricomycetes</taxon>
        <taxon>Agaricomycetidae</taxon>
        <taxon>Agaricales</taxon>
        <taxon>Pleurotineae</taxon>
        <taxon>Stephanosporaceae</taxon>
        <taxon>Cristinia</taxon>
    </lineage>
</organism>
<dbReference type="OrthoDB" id="2142040at2759"/>
<dbReference type="EMBL" id="JAEVFJ010000023">
    <property type="protein sequence ID" value="KAH8096698.1"/>
    <property type="molecule type" value="Genomic_DNA"/>
</dbReference>
<dbReference type="InterPro" id="IPR002035">
    <property type="entry name" value="VWF_A"/>
</dbReference>
<dbReference type="PANTHER" id="PTHR34706">
    <property type="entry name" value="SLR1338 PROTEIN"/>
    <property type="match status" value="1"/>
</dbReference>
<comment type="caution">
    <text evidence="3">The sequence shown here is derived from an EMBL/GenBank/DDBJ whole genome shotgun (WGS) entry which is preliminary data.</text>
</comment>
<feature type="region of interest" description="Disordered" evidence="1">
    <location>
        <begin position="1"/>
        <end position="164"/>
    </location>
</feature>
<dbReference type="Proteomes" id="UP000813824">
    <property type="component" value="Unassembled WGS sequence"/>
</dbReference>
<dbReference type="PROSITE" id="PS50234">
    <property type="entry name" value="VWFA"/>
    <property type="match status" value="1"/>
</dbReference>
<feature type="compositionally biased region" description="Low complexity" evidence="1">
    <location>
        <begin position="1"/>
        <end position="44"/>
    </location>
</feature>
<feature type="compositionally biased region" description="Low complexity" evidence="1">
    <location>
        <begin position="114"/>
        <end position="132"/>
    </location>
</feature>
<dbReference type="AlphaFoldDB" id="A0A8K0XNE6"/>
<evidence type="ECO:0000313" key="4">
    <source>
        <dbReference type="Proteomes" id="UP000813824"/>
    </source>
</evidence>
<accession>A0A8K0XNE6</accession>
<feature type="domain" description="VWFA" evidence="2">
    <location>
        <begin position="194"/>
        <end position="404"/>
    </location>
</feature>
<dbReference type="InterPro" id="IPR036465">
    <property type="entry name" value="vWFA_dom_sf"/>
</dbReference>
<dbReference type="SMART" id="SM00327">
    <property type="entry name" value="VWA"/>
    <property type="match status" value="1"/>
</dbReference>
<reference evidence="3" key="1">
    <citation type="journal article" date="2021" name="New Phytol.">
        <title>Evolutionary innovations through gain and loss of genes in the ectomycorrhizal Boletales.</title>
        <authorList>
            <person name="Wu G."/>
            <person name="Miyauchi S."/>
            <person name="Morin E."/>
            <person name="Kuo A."/>
            <person name="Drula E."/>
            <person name="Varga T."/>
            <person name="Kohler A."/>
            <person name="Feng B."/>
            <person name="Cao Y."/>
            <person name="Lipzen A."/>
            <person name="Daum C."/>
            <person name="Hundley H."/>
            <person name="Pangilinan J."/>
            <person name="Johnson J."/>
            <person name="Barry K."/>
            <person name="LaButti K."/>
            <person name="Ng V."/>
            <person name="Ahrendt S."/>
            <person name="Min B."/>
            <person name="Choi I.G."/>
            <person name="Park H."/>
            <person name="Plett J.M."/>
            <person name="Magnuson J."/>
            <person name="Spatafora J.W."/>
            <person name="Nagy L.G."/>
            <person name="Henrissat B."/>
            <person name="Grigoriev I.V."/>
            <person name="Yang Z.L."/>
            <person name="Xu J."/>
            <person name="Martin F.M."/>
        </authorList>
    </citation>
    <scope>NUCLEOTIDE SEQUENCE</scope>
    <source>
        <strain evidence="3">KKN 215</strain>
    </source>
</reference>
<sequence length="409" mass="44670">MGNAQSNRSGRYSTASSSSGGRLLSSRISTPHSLSSSSFSASPPVRRRASAHPAGSTPRHDSESAPSPREQTHRRARSALAATSTSIRNRDTAPPPTYSVAIADNSYLSPPPTEVTSPVTIRPSPSLSSPESEAPRPSPGSSHTRFYNMPSPDSIPSELGPSTAPISRSEIERRTFDQSLLDGENPLLLLEEYDIVFVVDDSASMRGQKWVEACNALKLLADVATQYDKDGIDVCFFSEKKVGQNRKTSADLDALFDHVQPKGLSVMAKRLESLLLYYLETLEKAKKEAEEGKPDHLKMVKKVLYIVITDGAPTDSPEEVIVAAARRLDRGNFDQGQVGIQIIQIGYNPDAQAYLKMLDNDIASKYGCRDIVDTIQYSFTGEPLERRALAKILLGGINKLVDRIELHTE</sequence>